<gene>
    <name evidence="1" type="ORF">OXU80_15755</name>
</gene>
<name>A0ACD4NHM9_9HYPH</name>
<protein>
    <submittedName>
        <fullName evidence="1">DUF1236 domain-containing protein</fullName>
    </submittedName>
</protein>
<evidence type="ECO:0000313" key="2">
    <source>
        <dbReference type="Proteomes" id="UP001163223"/>
    </source>
</evidence>
<organism evidence="1 2">
    <name type="scientific">Antarcticirhabdus aurantiaca</name>
    <dbReference type="NCBI Taxonomy" id="2606717"/>
    <lineage>
        <taxon>Bacteria</taxon>
        <taxon>Pseudomonadati</taxon>
        <taxon>Pseudomonadota</taxon>
        <taxon>Alphaproteobacteria</taxon>
        <taxon>Hyphomicrobiales</taxon>
        <taxon>Aurantimonadaceae</taxon>
        <taxon>Antarcticirhabdus</taxon>
    </lineage>
</organism>
<accession>A0ACD4NHM9</accession>
<reference evidence="1" key="1">
    <citation type="submission" date="2022-11" db="EMBL/GenBank/DDBJ databases">
        <title>beta-Carotene-producing bacterium, Jeongeuplla avenae sp. nov., alleviates the salt stress of Arabidopsis seedlings.</title>
        <authorList>
            <person name="Jiang L."/>
            <person name="Lee J."/>
        </authorList>
    </citation>
    <scope>NUCLEOTIDE SEQUENCE</scope>
    <source>
        <strain evidence="1">DY_R2A_6</strain>
    </source>
</reference>
<keyword evidence="2" id="KW-1185">Reference proteome</keyword>
<evidence type="ECO:0000313" key="1">
    <source>
        <dbReference type="EMBL" id="WAJ26347.1"/>
    </source>
</evidence>
<dbReference type="EMBL" id="CP113520">
    <property type="protein sequence ID" value="WAJ26347.1"/>
    <property type="molecule type" value="Genomic_DNA"/>
</dbReference>
<dbReference type="Proteomes" id="UP001163223">
    <property type="component" value="Chromosome"/>
</dbReference>
<proteinExistence type="predicted"/>
<sequence length="105" mass="11271">MKTALVLASVAFVATAAPALAQTETTTTVTRTTTTTVVPDTVRTYIVEQQTPSVAYQGDVIVGEVLPEIVSITPIPDNAQYGYAVVNDRRVVIDPTTRTVLEVYD</sequence>